<evidence type="ECO:0000313" key="3">
    <source>
        <dbReference type="Proteomes" id="UP000800038"/>
    </source>
</evidence>
<dbReference type="Proteomes" id="UP000800038">
    <property type="component" value="Unassembled WGS sequence"/>
</dbReference>
<accession>A0A6A5SLM3</accession>
<evidence type="ECO:0000256" key="1">
    <source>
        <dbReference type="SAM" id="SignalP"/>
    </source>
</evidence>
<feature type="signal peptide" evidence="1">
    <location>
        <begin position="1"/>
        <end position="20"/>
    </location>
</feature>
<protein>
    <submittedName>
        <fullName evidence="2">Uncharacterized protein</fullName>
    </submittedName>
</protein>
<name>A0A6A5SLM3_9PLEO</name>
<evidence type="ECO:0000313" key="2">
    <source>
        <dbReference type="EMBL" id="KAF1940339.1"/>
    </source>
</evidence>
<organism evidence="2 3">
    <name type="scientific">Clathrospora elynae</name>
    <dbReference type="NCBI Taxonomy" id="706981"/>
    <lineage>
        <taxon>Eukaryota</taxon>
        <taxon>Fungi</taxon>
        <taxon>Dikarya</taxon>
        <taxon>Ascomycota</taxon>
        <taxon>Pezizomycotina</taxon>
        <taxon>Dothideomycetes</taxon>
        <taxon>Pleosporomycetidae</taxon>
        <taxon>Pleosporales</taxon>
        <taxon>Diademaceae</taxon>
        <taxon>Clathrospora</taxon>
    </lineage>
</organism>
<keyword evidence="3" id="KW-1185">Reference proteome</keyword>
<sequence>MALSLLLLSLPYWLVDTGHAIERSCGTKMLNFLLSGSLLLLSSMGGSRLGLVEPEWVMTALPIVTELAISLYEKETACVGTIAVVFVSPALCEVLPSFLERLVLVRASRLLAPLAERFAAPDIDPILATELKFLRRLHRLNIPRHLPCEQPRPGRRRSTIRLKLVAPIDAPIDAHPVRHQNALCRGTGVGTVQEEGFMAELSRVTPCTMANTLDVFLAPMPFGSDIEGKRWTPSIGSGAPGEKSAAPTLGLNGRLLTTVLLLKDVLKTMLFELRPEKAFRLAVVLLLIEEPSIVFQGI</sequence>
<dbReference type="EMBL" id="ML976064">
    <property type="protein sequence ID" value="KAF1940339.1"/>
    <property type="molecule type" value="Genomic_DNA"/>
</dbReference>
<gene>
    <name evidence="2" type="ORF">EJ02DRAFT_513171</name>
</gene>
<reference evidence="2" key="1">
    <citation type="journal article" date="2020" name="Stud. Mycol.">
        <title>101 Dothideomycetes genomes: a test case for predicting lifestyles and emergence of pathogens.</title>
        <authorList>
            <person name="Haridas S."/>
            <person name="Albert R."/>
            <person name="Binder M."/>
            <person name="Bloem J."/>
            <person name="Labutti K."/>
            <person name="Salamov A."/>
            <person name="Andreopoulos B."/>
            <person name="Baker S."/>
            <person name="Barry K."/>
            <person name="Bills G."/>
            <person name="Bluhm B."/>
            <person name="Cannon C."/>
            <person name="Castanera R."/>
            <person name="Culley D."/>
            <person name="Daum C."/>
            <person name="Ezra D."/>
            <person name="Gonzalez J."/>
            <person name="Henrissat B."/>
            <person name="Kuo A."/>
            <person name="Liang C."/>
            <person name="Lipzen A."/>
            <person name="Lutzoni F."/>
            <person name="Magnuson J."/>
            <person name="Mondo S."/>
            <person name="Nolan M."/>
            <person name="Ohm R."/>
            <person name="Pangilinan J."/>
            <person name="Park H.-J."/>
            <person name="Ramirez L."/>
            <person name="Alfaro M."/>
            <person name="Sun H."/>
            <person name="Tritt A."/>
            <person name="Yoshinaga Y."/>
            <person name="Zwiers L.-H."/>
            <person name="Turgeon B."/>
            <person name="Goodwin S."/>
            <person name="Spatafora J."/>
            <person name="Crous P."/>
            <person name="Grigoriev I."/>
        </authorList>
    </citation>
    <scope>NUCLEOTIDE SEQUENCE</scope>
    <source>
        <strain evidence="2">CBS 161.51</strain>
    </source>
</reference>
<feature type="chain" id="PRO_5025447248" evidence="1">
    <location>
        <begin position="21"/>
        <end position="298"/>
    </location>
</feature>
<proteinExistence type="predicted"/>
<dbReference type="AlphaFoldDB" id="A0A6A5SLM3"/>
<keyword evidence="1" id="KW-0732">Signal</keyword>